<dbReference type="AlphaFoldDB" id="A0A4R7YXC7"/>
<feature type="binding site" evidence="6">
    <location>
        <position position="88"/>
    </location>
    <ligand>
        <name>S-adenosyl-L-methionine</name>
        <dbReference type="ChEBI" id="CHEBI:59789"/>
    </ligand>
</feature>
<proteinExistence type="inferred from homology"/>
<sequence>MEINKQKFIQKLKEGIEVLNISYSSEQLEQLWEYYLFFLEENKKYNMSTITEPEEVIKKHFLDSLVILNQVDFEDRKRWLDIGTGAGFPGMVLKLFLPGDSFYLLDSSAKKVNFLNQLIYKLGLKGIDATHGRAEDLAKLEEWRGSFDYVCSRAVASLNVLLEYAVPFLKVGGLAYFYKGPEYQAEITEARSALETLGAEIKESIELDVPGLEAERYLIIVEKNDPTDNKYPRRAGIPKKRPL</sequence>
<keyword evidence="4 6" id="KW-0808">Transferase</keyword>
<dbReference type="PIRSF" id="PIRSF003078">
    <property type="entry name" value="GidB"/>
    <property type="match status" value="1"/>
</dbReference>
<dbReference type="OrthoDB" id="9808773at2"/>
<keyword evidence="2 6" id="KW-0698">rRNA processing</keyword>
<feature type="binding site" evidence="6">
    <location>
        <begin position="134"/>
        <end position="135"/>
    </location>
    <ligand>
        <name>S-adenosyl-L-methionine</name>
        <dbReference type="ChEBI" id="CHEBI:59789"/>
    </ligand>
</feature>
<dbReference type="HAMAP" id="MF_00074">
    <property type="entry name" value="16SrRNA_methyltr_G"/>
    <property type="match status" value="1"/>
</dbReference>
<dbReference type="InterPro" id="IPR029063">
    <property type="entry name" value="SAM-dependent_MTases_sf"/>
</dbReference>
<protein>
    <recommendedName>
        <fullName evidence="6">Ribosomal RNA small subunit methyltransferase G</fullName>
        <ecNumber evidence="6">2.1.1.-</ecNumber>
    </recommendedName>
    <alternativeName>
        <fullName evidence="6">16S rRNA 7-methylguanosine methyltransferase</fullName>
        <shortName evidence="6">16S rRNA m7G methyltransferase</shortName>
    </alternativeName>
</protein>
<evidence type="ECO:0000256" key="2">
    <source>
        <dbReference type="ARBA" id="ARBA00022552"/>
    </source>
</evidence>
<dbReference type="NCBIfam" id="TIGR00138">
    <property type="entry name" value="rsmG_gidB"/>
    <property type="match status" value="1"/>
</dbReference>
<dbReference type="EC" id="2.1.1.-" evidence="6"/>
<feature type="binding site" evidence="6">
    <location>
        <position position="83"/>
    </location>
    <ligand>
        <name>S-adenosyl-L-methionine</name>
        <dbReference type="ChEBI" id="CHEBI:59789"/>
    </ligand>
</feature>
<dbReference type="SUPFAM" id="SSF53335">
    <property type="entry name" value="S-adenosyl-L-methionine-dependent methyltransferases"/>
    <property type="match status" value="1"/>
</dbReference>
<feature type="binding site" evidence="6">
    <location>
        <begin position="106"/>
        <end position="108"/>
    </location>
    <ligand>
        <name>S-adenosyl-L-methionine</name>
        <dbReference type="ChEBI" id="CHEBI:59789"/>
    </ligand>
</feature>
<accession>A0A4R7YXC7</accession>
<evidence type="ECO:0000256" key="6">
    <source>
        <dbReference type="HAMAP-Rule" id="MF_00074"/>
    </source>
</evidence>
<comment type="similarity">
    <text evidence="6">Belongs to the methyltransferase superfamily. RNA methyltransferase RsmG family.</text>
</comment>
<evidence type="ECO:0000256" key="1">
    <source>
        <dbReference type="ARBA" id="ARBA00022490"/>
    </source>
</evidence>
<dbReference type="CDD" id="cd02440">
    <property type="entry name" value="AdoMet_MTases"/>
    <property type="match status" value="1"/>
</dbReference>
<comment type="function">
    <text evidence="6">Specifically methylates the N7 position of a guanine in 16S rRNA.</text>
</comment>
<reference evidence="7 8" key="1">
    <citation type="submission" date="2019-03" db="EMBL/GenBank/DDBJ databases">
        <title>Subsurface microbial communities from deep shales in Ohio and West Virginia, USA.</title>
        <authorList>
            <person name="Wrighton K."/>
        </authorList>
    </citation>
    <scope>NUCLEOTIDE SEQUENCE [LARGE SCALE GENOMIC DNA]</scope>
    <source>
        <strain evidence="7 8">MSL9.2</strain>
    </source>
</reference>
<evidence type="ECO:0000256" key="3">
    <source>
        <dbReference type="ARBA" id="ARBA00022603"/>
    </source>
</evidence>
<dbReference type="PANTHER" id="PTHR31760">
    <property type="entry name" value="S-ADENOSYL-L-METHIONINE-DEPENDENT METHYLTRANSFERASES SUPERFAMILY PROTEIN"/>
    <property type="match status" value="1"/>
</dbReference>
<comment type="caution">
    <text evidence="7">The sequence shown here is derived from an EMBL/GenBank/DDBJ whole genome shotgun (WGS) entry which is preliminary data.</text>
</comment>
<keyword evidence="1 6" id="KW-0963">Cytoplasm</keyword>
<dbReference type="Gene3D" id="3.40.50.150">
    <property type="entry name" value="Vaccinia Virus protein VP39"/>
    <property type="match status" value="1"/>
</dbReference>
<keyword evidence="5 6" id="KW-0949">S-adenosyl-L-methionine</keyword>
<dbReference type="RefSeq" id="WP_111573130.1">
    <property type="nucleotide sequence ID" value="NZ_QLME01000026.1"/>
</dbReference>
<dbReference type="GO" id="GO:0070043">
    <property type="term" value="F:rRNA (guanine-N7-)-methyltransferase activity"/>
    <property type="evidence" value="ECO:0007669"/>
    <property type="project" value="UniProtKB-UniRule"/>
</dbReference>
<feature type="binding site" evidence="6">
    <location>
        <position position="153"/>
    </location>
    <ligand>
        <name>S-adenosyl-L-methionine</name>
        <dbReference type="ChEBI" id="CHEBI:59789"/>
    </ligand>
</feature>
<evidence type="ECO:0000313" key="8">
    <source>
        <dbReference type="Proteomes" id="UP000294697"/>
    </source>
</evidence>
<dbReference type="Pfam" id="PF02527">
    <property type="entry name" value="GidB"/>
    <property type="match status" value="1"/>
</dbReference>
<keyword evidence="3 6" id="KW-0489">Methyltransferase</keyword>
<evidence type="ECO:0000256" key="5">
    <source>
        <dbReference type="ARBA" id="ARBA00022691"/>
    </source>
</evidence>
<dbReference type="InterPro" id="IPR003682">
    <property type="entry name" value="rRNA_ssu_MeTfrase_G"/>
</dbReference>
<evidence type="ECO:0000313" key="7">
    <source>
        <dbReference type="EMBL" id="TDV99773.1"/>
    </source>
</evidence>
<dbReference type="FunFam" id="3.40.50.150:FF:000041">
    <property type="entry name" value="Ribosomal RNA small subunit methyltransferase G"/>
    <property type="match status" value="1"/>
</dbReference>
<name>A0A4R7YXC7_9FIRM</name>
<dbReference type="EMBL" id="SODA01000029">
    <property type="protein sequence ID" value="TDV99773.1"/>
    <property type="molecule type" value="Genomic_DNA"/>
</dbReference>
<comment type="subcellular location">
    <subcellularLocation>
        <location evidence="6">Cytoplasm</location>
    </subcellularLocation>
</comment>
<dbReference type="PANTHER" id="PTHR31760:SF0">
    <property type="entry name" value="S-ADENOSYL-L-METHIONINE-DEPENDENT METHYLTRANSFERASES SUPERFAMILY PROTEIN"/>
    <property type="match status" value="1"/>
</dbReference>
<gene>
    <name evidence="6" type="primary">rsmG</name>
    <name evidence="7" type="ORF">C8C77_12917</name>
</gene>
<dbReference type="GO" id="GO:0005829">
    <property type="term" value="C:cytosol"/>
    <property type="evidence" value="ECO:0007669"/>
    <property type="project" value="TreeGrafter"/>
</dbReference>
<organism evidence="7 8">
    <name type="scientific">Halanaerobium saccharolyticum</name>
    <dbReference type="NCBI Taxonomy" id="43595"/>
    <lineage>
        <taxon>Bacteria</taxon>
        <taxon>Bacillati</taxon>
        <taxon>Bacillota</taxon>
        <taxon>Clostridia</taxon>
        <taxon>Halanaerobiales</taxon>
        <taxon>Halanaerobiaceae</taxon>
        <taxon>Halanaerobium</taxon>
    </lineage>
</organism>
<evidence type="ECO:0000256" key="4">
    <source>
        <dbReference type="ARBA" id="ARBA00022679"/>
    </source>
</evidence>
<dbReference type="Proteomes" id="UP000294697">
    <property type="component" value="Unassembled WGS sequence"/>
</dbReference>